<sequence length="140" mass="15073">MQYGLALFALFPALAVAAPAGPPLYVFPNPTRSPPPSTLKCGTNEYADTDVQDAISLAQIAQFNPIRGYPKKFKNYEGFNFSAYCSGPPYYEYPLVLTAGGYTGGNPGPDRVIYDSGGEFCGAVTHTRAPTPNGFIRCIY</sequence>
<gene>
    <name evidence="7" type="ORF">PSFLO_00061</name>
</gene>
<dbReference type="Gene3D" id="3.10.450.30">
    <property type="entry name" value="Microbial ribonucleases"/>
    <property type="match status" value="1"/>
</dbReference>
<dbReference type="InterPro" id="IPR000026">
    <property type="entry name" value="N1-like"/>
</dbReference>
<keyword evidence="5" id="KW-0456">Lyase</keyword>
<dbReference type="OrthoDB" id="5425539at2759"/>
<keyword evidence="3" id="KW-0378">Hydrolase</keyword>
<evidence type="ECO:0000256" key="3">
    <source>
        <dbReference type="ARBA" id="ARBA00022801"/>
    </source>
</evidence>
<dbReference type="EMBL" id="OOIP01000001">
    <property type="protein sequence ID" value="SPO34590.1"/>
    <property type="molecule type" value="Genomic_DNA"/>
</dbReference>
<accession>A0A5C3ERV9</accession>
<proteinExistence type="predicted"/>
<dbReference type="GO" id="GO:0004521">
    <property type="term" value="F:RNA endonuclease activity"/>
    <property type="evidence" value="ECO:0007669"/>
    <property type="project" value="InterPro"/>
</dbReference>
<keyword evidence="4" id="KW-1015">Disulfide bond</keyword>
<dbReference type="SUPFAM" id="SSF53933">
    <property type="entry name" value="Microbial ribonucleases"/>
    <property type="match status" value="1"/>
</dbReference>
<feature type="signal peptide" evidence="6">
    <location>
        <begin position="1"/>
        <end position="17"/>
    </location>
</feature>
<evidence type="ECO:0000256" key="1">
    <source>
        <dbReference type="ARBA" id="ARBA00022722"/>
    </source>
</evidence>
<keyword evidence="2" id="KW-0255">Endonuclease</keyword>
<dbReference type="GO" id="GO:0003723">
    <property type="term" value="F:RNA binding"/>
    <property type="evidence" value="ECO:0007669"/>
    <property type="project" value="InterPro"/>
</dbReference>
<evidence type="ECO:0000256" key="2">
    <source>
        <dbReference type="ARBA" id="ARBA00022759"/>
    </source>
</evidence>
<protein>
    <submittedName>
        <fullName evidence="7">Related to ribonuclease T1</fullName>
    </submittedName>
</protein>
<dbReference type="PANTHER" id="PTHR42104:SF1">
    <property type="entry name" value="EXTRACELLULAR GUANYL-SPECIFIC RIBONUCLEASE RNTA (AFU_ORTHOLOGUE AFUA_4G03230)"/>
    <property type="match status" value="1"/>
</dbReference>
<dbReference type="GO" id="GO:0016829">
    <property type="term" value="F:lyase activity"/>
    <property type="evidence" value="ECO:0007669"/>
    <property type="project" value="UniProtKB-KW"/>
</dbReference>
<evidence type="ECO:0000256" key="4">
    <source>
        <dbReference type="ARBA" id="ARBA00023157"/>
    </source>
</evidence>
<evidence type="ECO:0000256" key="5">
    <source>
        <dbReference type="ARBA" id="ARBA00023239"/>
    </source>
</evidence>
<evidence type="ECO:0000313" key="8">
    <source>
        <dbReference type="Proteomes" id="UP000323386"/>
    </source>
</evidence>
<keyword evidence="8" id="KW-1185">Reference proteome</keyword>
<keyword evidence="6" id="KW-0732">Signal</keyword>
<dbReference type="PANTHER" id="PTHR42104">
    <property type="entry name" value="EXTRACELLULAR GUANYL-SPECIFIC RIBONUCLEASE RNTA (AFU_ORTHOLOGUE AFUA_4G03230)"/>
    <property type="match status" value="1"/>
</dbReference>
<evidence type="ECO:0000256" key="6">
    <source>
        <dbReference type="SAM" id="SignalP"/>
    </source>
</evidence>
<evidence type="ECO:0000313" key="7">
    <source>
        <dbReference type="EMBL" id="SPO34590.1"/>
    </source>
</evidence>
<dbReference type="InterPro" id="IPR016191">
    <property type="entry name" value="Ribonuclease/ribotoxin"/>
</dbReference>
<dbReference type="Proteomes" id="UP000323386">
    <property type="component" value="Unassembled WGS sequence"/>
</dbReference>
<dbReference type="Pfam" id="PF00545">
    <property type="entry name" value="Ribonuclease"/>
    <property type="match status" value="1"/>
</dbReference>
<keyword evidence="1" id="KW-0540">Nuclease</keyword>
<name>A0A5C3ERV9_9BASI</name>
<feature type="chain" id="PRO_5023105666" evidence="6">
    <location>
        <begin position="18"/>
        <end position="140"/>
    </location>
</feature>
<dbReference type="GO" id="GO:0016787">
    <property type="term" value="F:hydrolase activity"/>
    <property type="evidence" value="ECO:0007669"/>
    <property type="project" value="UniProtKB-KW"/>
</dbReference>
<reference evidence="7 8" key="1">
    <citation type="submission" date="2018-03" db="EMBL/GenBank/DDBJ databases">
        <authorList>
            <person name="Guldener U."/>
        </authorList>
    </citation>
    <scope>NUCLEOTIDE SEQUENCE [LARGE SCALE GENOMIC DNA]</scope>
    <source>
        <strain evidence="7 8">DAOM196992</strain>
    </source>
</reference>
<organism evidence="7 8">
    <name type="scientific">Pseudozyma flocculosa</name>
    <dbReference type="NCBI Taxonomy" id="84751"/>
    <lineage>
        <taxon>Eukaryota</taxon>
        <taxon>Fungi</taxon>
        <taxon>Dikarya</taxon>
        <taxon>Basidiomycota</taxon>
        <taxon>Ustilaginomycotina</taxon>
        <taxon>Ustilaginomycetes</taxon>
        <taxon>Ustilaginales</taxon>
        <taxon>Ustilaginaceae</taxon>
        <taxon>Pseudozyma</taxon>
    </lineage>
</organism>
<dbReference type="AlphaFoldDB" id="A0A5C3ERV9"/>